<dbReference type="InterPro" id="IPR006171">
    <property type="entry name" value="TOPRIM_dom"/>
</dbReference>
<evidence type="ECO:0000256" key="3">
    <source>
        <dbReference type="ARBA" id="ARBA00022679"/>
    </source>
</evidence>
<keyword evidence="7 12" id="KW-0863">Zinc-finger</keyword>
<evidence type="ECO:0000259" key="16">
    <source>
        <dbReference type="PROSITE" id="PS50880"/>
    </source>
</evidence>
<organism evidence="17 18">
    <name type="scientific">Fimbriimonas ginsengisoli</name>
    <dbReference type="NCBI Taxonomy" id="1005039"/>
    <lineage>
        <taxon>Bacteria</taxon>
        <taxon>Bacillati</taxon>
        <taxon>Armatimonadota</taxon>
        <taxon>Fimbriimonadia</taxon>
        <taxon>Fimbriimonadales</taxon>
        <taxon>Fimbriimonadaceae</taxon>
        <taxon>Fimbriimonas</taxon>
    </lineage>
</organism>
<evidence type="ECO:0000256" key="1">
    <source>
        <dbReference type="ARBA" id="ARBA00022478"/>
    </source>
</evidence>
<comment type="subunit">
    <text evidence="12">Monomer. Interacts with DnaB.</text>
</comment>
<keyword evidence="2 12" id="KW-0639">Primosome</keyword>
<keyword evidence="8 12" id="KW-0862">Zinc</keyword>
<evidence type="ECO:0000256" key="6">
    <source>
        <dbReference type="ARBA" id="ARBA00022723"/>
    </source>
</evidence>
<dbReference type="GO" id="GO:0008270">
    <property type="term" value="F:zinc ion binding"/>
    <property type="evidence" value="ECO:0007669"/>
    <property type="project" value="UniProtKB-UniRule"/>
</dbReference>
<comment type="function">
    <text evidence="12 13">RNA polymerase that catalyzes the synthesis of short RNA molecules used as primers for DNA polymerase during DNA replication.</text>
</comment>
<evidence type="ECO:0000313" key="17">
    <source>
        <dbReference type="EMBL" id="MBI1756160.1"/>
    </source>
</evidence>
<evidence type="ECO:0000256" key="2">
    <source>
        <dbReference type="ARBA" id="ARBA00022515"/>
    </source>
</evidence>
<dbReference type="Gene3D" id="3.90.980.10">
    <property type="entry name" value="DNA primase, catalytic core, N-terminal domain"/>
    <property type="match status" value="1"/>
</dbReference>
<dbReference type="EMBL" id="JACOSL010000024">
    <property type="protein sequence ID" value="MBI1756160.1"/>
    <property type="molecule type" value="Genomic_DNA"/>
</dbReference>
<dbReference type="GO" id="GO:0000428">
    <property type="term" value="C:DNA-directed RNA polymerase complex"/>
    <property type="evidence" value="ECO:0007669"/>
    <property type="project" value="UniProtKB-KW"/>
</dbReference>
<dbReference type="Pfam" id="PF01807">
    <property type="entry name" value="Zn_ribbon_DnaG"/>
    <property type="match status" value="1"/>
</dbReference>
<dbReference type="FunFam" id="3.40.1360.10:FF:000002">
    <property type="entry name" value="DNA primase"/>
    <property type="match status" value="1"/>
</dbReference>
<dbReference type="InterPro" id="IPR030846">
    <property type="entry name" value="DnaG_bac"/>
</dbReference>
<evidence type="ECO:0000256" key="8">
    <source>
        <dbReference type="ARBA" id="ARBA00022833"/>
    </source>
</evidence>
<dbReference type="Pfam" id="PF13155">
    <property type="entry name" value="Toprim_2"/>
    <property type="match status" value="1"/>
</dbReference>
<dbReference type="GO" id="GO:0003677">
    <property type="term" value="F:DNA binding"/>
    <property type="evidence" value="ECO:0007669"/>
    <property type="project" value="UniProtKB-KW"/>
</dbReference>
<dbReference type="Gene3D" id="3.90.580.10">
    <property type="entry name" value="Zinc finger, CHC2-type domain"/>
    <property type="match status" value="1"/>
</dbReference>
<comment type="caution">
    <text evidence="17">The sequence shown here is derived from an EMBL/GenBank/DDBJ whole genome shotgun (WGS) entry which is preliminary data.</text>
</comment>
<dbReference type="InterPro" id="IPR037068">
    <property type="entry name" value="DNA_primase_core_N_sf"/>
</dbReference>
<dbReference type="InterPro" id="IPR013264">
    <property type="entry name" value="DNAG_N"/>
</dbReference>
<evidence type="ECO:0000256" key="15">
    <source>
        <dbReference type="SAM" id="MobiDB-lite"/>
    </source>
</evidence>
<feature type="region of interest" description="Disordered" evidence="15">
    <location>
        <begin position="418"/>
        <end position="437"/>
    </location>
</feature>
<dbReference type="InterPro" id="IPR006295">
    <property type="entry name" value="DNA_primase_DnaG"/>
</dbReference>
<dbReference type="NCBIfam" id="TIGR01391">
    <property type="entry name" value="dnaG"/>
    <property type="match status" value="1"/>
</dbReference>
<name>A0A931LWJ0_FIMGI</name>
<evidence type="ECO:0000256" key="12">
    <source>
        <dbReference type="HAMAP-Rule" id="MF_00974"/>
    </source>
</evidence>
<dbReference type="EC" id="2.7.7.101" evidence="12"/>
<protein>
    <recommendedName>
        <fullName evidence="12 13">DNA primase</fullName>
        <ecNumber evidence="12">2.7.7.101</ecNumber>
    </recommendedName>
</protein>
<comment type="cofactor">
    <cofactor evidence="12 13 14">
        <name>Zn(2+)</name>
        <dbReference type="ChEBI" id="CHEBI:29105"/>
    </cofactor>
    <text evidence="12 13 14">Binds 1 zinc ion per monomer.</text>
</comment>
<keyword evidence="5 12" id="KW-0235">DNA replication</keyword>
<comment type="catalytic activity">
    <reaction evidence="12">
        <text>ssDNA + n NTP = ssDNA/pppN(pN)n-1 hybrid + (n-1) diphosphate.</text>
        <dbReference type="EC" id="2.7.7.101"/>
    </reaction>
</comment>
<evidence type="ECO:0000256" key="10">
    <source>
        <dbReference type="ARBA" id="ARBA00023125"/>
    </source>
</evidence>
<reference evidence="17" key="1">
    <citation type="submission" date="2020-07" db="EMBL/GenBank/DDBJ databases">
        <title>Huge and variable diversity of episymbiotic CPR bacteria and DPANN archaea in groundwater ecosystems.</title>
        <authorList>
            <person name="He C.Y."/>
            <person name="Keren R."/>
            <person name="Whittaker M."/>
            <person name="Farag I.F."/>
            <person name="Doudna J."/>
            <person name="Cate J.H.D."/>
            <person name="Banfield J.F."/>
        </authorList>
    </citation>
    <scope>NUCLEOTIDE SEQUENCE</scope>
    <source>
        <strain evidence="17">NC_groundwater_17_Pr7_B-0.1um_64_12</strain>
    </source>
</reference>
<dbReference type="FunFam" id="3.90.580.10:FF:000001">
    <property type="entry name" value="DNA primase"/>
    <property type="match status" value="1"/>
</dbReference>
<dbReference type="CDD" id="cd03364">
    <property type="entry name" value="TOPRIM_DnaG_primases"/>
    <property type="match status" value="1"/>
</dbReference>
<keyword evidence="10 12" id="KW-0238">DNA-binding</keyword>
<evidence type="ECO:0000256" key="5">
    <source>
        <dbReference type="ARBA" id="ARBA00022705"/>
    </source>
</evidence>
<comment type="similarity">
    <text evidence="12 13">Belongs to the DnaG primase family.</text>
</comment>
<accession>A0A931LWJ0</accession>
<dbReference type="PANTHER" id="PTHR30313">
    <property type="entry name" value="DNA PRIMASE"/>
    <property type="match status" value="1"/>
</dbReference>
<dbReference type="InterPro" id="IPR034151">
    <property type="entry name" value="TOPRIM_DnaG_bac"/>
</dbReference>
<dbReference type="InterPro" id="IPR002694">
    <property type="entry name" value="Znf_CHC2"/>
</dbReference>
<feature type="domain" description="Toprim" evidence="16">
    <location>
        <begin position="246"/>
        <end position="327"/>
    </location>
</feature>
<dbReference type="InterPro" id="IPR036977">
    <property type="entry name" value="DNA_primase_Znf_CHC2"/>
</dbReference>
<dbReference type="GO" id="GO:1990077">
    <property type="term" value="C:primosome complex"/>
    <property type="evidence" value="ECO:0007669"/>
    <property type="project" value="UniProtKB-KW"/>
</dbReference>
<keyword evidence="11 12" id="KW-0804">Transcription</keyword>
<feature type="zinc finger region" description="CHC2-type" evidence="12 14">
    <location>
        <begin position="35"/>
        <end position="59"/>
    </location>
</feature>
<dbReference type="Pfam" id="PF08275">
    <property type="entry name" value="DNAG_N"/>
    <property type="match status" value="1"/>
</dbReference>
<dbReference type="GO" id="GO:0005737">
    <property type="term" value="C:cytoplasm"/>
    <property type="evidence" value="ECO:0007669"/>
    <property type="project" value="TreeGrafter"/>
</dbReference>
<evidence type="ECO:0000313" key="18">
    <source>
        <dbReference type="Proteomes" id="UP000727962"/>
    </source>
</evidence>
<dbReference type="HAMAP" id="MF_00974">
    <property type="entry name" value="DNA_primase_DnaG"/>
    <property type="match status" value="1"/>
</dbReference>
<dbReference type="PANTHER" id="PTHR30313:SF2">
    <property type="entry name" value="DNA PRIMASE"/>
    <property type="match status" value="1"/>
</dbReference>
<dbReference type="GO" id="GO:0006269">
    <property type="term" value="P:DNA replication, synthesis of primer"/>
    <property type="evidence" value="ECO:0007669"/>
    <property type="project" value="UniProtKB-UniRule"/>
</dbReference>
<comment type="domain">
    <text evidence="12">Contains an N-terminal zinc-binding domain, a central core domain that contains the primase activity, and a C-terminal DnaB-binding domain.</text>
</comment>
<keyword evidence="9" id="KW-0460">Magnesium</keyword>
<sequence>MAEELREIRSRIDLVDLVGQKVSLRRAGKHWKGLCPFHDDRNPSFYVSRELGRYTCWSCGEKGDAFTWVMKTQNLDFSEALRQLAKLAGVELRRRGRPKESQEQDRSAMDAALEFFRREFGRSSTARAYTEGRGLDEATIEGWEIGYAPDHGDALAATLQRAGQPLAECKKLFLVDQDSSGGYFDRFRGRLMFPIRDERGELVAFGGRLLGDGQPKYINSGDTPLFRKSRVLYGLDRAKDALAKSRQAVLVEGYLDVIACHRAGLTAALASLGTSLTEDHAKLLRRWCERVIVLYDSDAAGLKATRRAIDVLAPEGLVVRVARLPAGDDPDTLLRRSGPAELCRAVDEAVPPLDFEIDELLRTTNPEDPLFWPEAARVLAGAPSNLDIERHLVKLAALFPGPKDPIEAQRALRRDVGEARRRLRPPSSAGRQPPQPTIGAVSRLASAELSGAEAIVFAALLDEDLREPAWQALHLPELFQTRVAETVAAAILAAFPSTPPDGSPALWLPDLESESVRMVLTDLTFESRIGILSSELVHDSIERLEGDTERRSLRQLRTEEMGEEALVEYAARLRQLKSKPIHQ</sequence>
<dbReference type="PROSITE" id="PS50880">
    <property type="entry name" value="TOPRIM"/>
    <property type="match status" value="1"/>
</dbReference>
<evidence type="ECO:0000256" key="9">
    <source>
        <dbReference type="ARBA" id="ARBA00022842"/>
    </source>
</evidence>
<gene>
    <name evidence="12 17" type="primary">dnaG</name>
    <name evidence="17" type="ORF">HYR64_03535</name>
</gene>
<dbReference type="AlphaFoldDB" id="A0A931LWJ0"/>
<evidence type="ECO:0000256" key="11">
    <source>
        <dbReference type="ARBA" id="ARBA00023163"/>
    </source>
</evidence>
<dbReference type="GO" id="GO:0003899">
    <property type="term" value="F:DNA-directed RNA polymerase activity"/>
    <property type="evidence" value="ECO:0007669"/>
    <property type="project" value="UniProtKB-UniRule"/>
</dbReference>
<proteinExistence type="inferred from homology"/>
<dbReference type="SUPFAM" id="SSF57783">
    <property type="entry name" value="Zinc beta-ribbon"/>
    <property type="match status" value="1"/>
</dbReference>
<evidence type="ECO:0000256" key="14">
    <source>
        <dbReference type="PIRSR" id="PIRSR002811-1"/>
    </source>
</evidence>
<dbReference type="InterPro" id="IPR050219">
    <property type="entry name" value="DnaG_primase"/>
</dbReference>
<keyword evidence="4 12" id="KW-0548">Nucleotidyltransferase</keyword>
<keyword evidence="1 12" id="KW-0240">DNA-directed RNA polymerase</keyword>
<keyword evidence="3 12" id="KW-0808">Transferase</keyword>
<keyword evidence="6 12" id="KW-0479">Metal-binding</keyword>
<dbReference type="SUPFAM" id="SSF56731">
    <property type="entry name" value="DNA primase core"/>
    <property type="match status" value="1"/>
</dbReference>
<dbReference type="PIRSF" id="PIRSF002811">
    <property type="entry name" value="DnaG"/>
    <property type="match status" value="1"/>
</dbReference>
<evidence type="ECO:0000256" key="7">
    <source>
        <dbReference type="ARBA" id="ARBA00022771"/>
    </source>
</evidence>
<dbReference type="SMART" id="SM00493">
    <property type="entry name" value="TOPRIM"/>
    <property type="match status" value="1"/>
</dbReference>
<dbReference type="SMART" id="SM00400">
    <property type="entry name" value="ZnF_CHCC"/>
    <property type="match status" value="1"/>
</dbReference>
<evidence type="ECO:0000256" key="4">
    <source>
        <dbReference type="ARBA" id="ARBA00022695"/>
    </source>
</evidence>
<dbReference type="Gene3D" id="3.40.1360.10">
    <property type="match status" value="1"/>
</dbReference>
<evidence type="ECO:0000256" key="13">
    <source>
        <dbReference type="PIRNR" id="PIRNR002811"/>
    </source>
</evidence>
<dbReference type="Proteomes" id="UP000727962">
    <property type="component" value="Unassembled WGS sequence"/>
</dbReference>